<name>A0A7J8CGY9_ROUAE</name>
<organism evidence="3 4">
    <name type="scientific">Rousettus aegyptiacus</name>
    <name type="common">Egyptian fruit bat</name>
    <name type="synonym">Pteropus aegyptiacus</name>
    <dbReference type="NCBI Taxonomy" id="9407"/>
    <lineage>
        <taxon>Eukaryota</taxon>
        <taxon>Metazoa</taxon>
        <taxon>Chordata</taxon>
        <taxon>Craniata</taxon>
        <taxon>Vertebrata</taxon>
        <taxon>Euteleostomi</taxon>
        <taxon>Mammalia</taxon>
        <taxon>Eutheria</taxon>
        <taxon>Laurasiatheria</taxon>
        <taxon>Chiroptera</taxon>
        <taxon>Yinpterochiroptera</taxon>
        <taxon>Pteropodoidea</taxon>
        <taxon>Pteropodidae</taxon>
        <taxon>Rousettinae</taxon>
        <taxon>Rousettus</taxon>
    </lineage>
</organism>
<feature type="chain" id="PRO_5029653196" evidence="2">
    <location>
        <begin position="21"/>
        <end position="101"/>
    </location>
</feature>
<dbReference type="EMBL" id="JACASE010000014">
    <property type="protein sequence ID" value="KAF6410052.1"/>
    <property type="molecule type" value="Genomic_DNA"/>
</dbReference>
<sequence length="101" mass="11068">MSTFFSEMMCLCLAVTTVLGGLVLCKLKKSPGQVGRKVICLVGVLGGLCLLSLSLFWSLILFSLSCFLMYIYLSYQELLPVDAKVVLITGKRTALRLSLRA</sequence>
<keyword evidence="4" id="KW-1185">Reference proteome</keyword>
<proteinExistence type="predicted"/>
<accession>A0A7J8CGY9</accession>
<gene>
    <name evidence="3" type="ORF">HJG63_006452</name>
</gene>
<evidence type="ECO:0000256" key="2">
    <source>
        <dbReference type="SAM" id="SignalP"/>
    </source>
</evidence>
<reference evidence="3 4" key="1">
    <citation type="journal article" date="2020" name="Nature">
        <title>Six reference-quality genomes reveal evolution of bat adaptations.</title>
        <authorList>
            <person name="Jebb D."/>
            <person name="Huang Z."/>
            <person name="Pippel M."/>
            <person name="Hughes G.M."/>
            <person name="Lavrichenko K."/>
            <person name="Devanna P."/>
            <person name="Winkler S."/>
            <person name="Jermiin L.S."/>
            <person name="Skirmuntt E.C."/>
            <person name="Katzourakis A."/>
            <person name="Burkitt-Gray L."/>
            <person name="Ray D.A."/>
            <person name="Sullivan K.A.M."/>
            <person name="Roscito J.G."/>
            <person name="Kirilenko B.M."/>
            <person name="Davalos L.M."/>
            <person name="Corthals A.P."/>
            <person name="Power M.L."/>
            <person name="Jones G."/>
            <person name="Ransome R.D."/>
            <person name="Dechmann D.K.N."/>
            <person name="Locatelli A.G."/>
            <person name="Puechmaille S.J."/>
            <person name="Fedrigo O."/>
            <person name="Jarvis E.D."/>
            <person name="Hiller M."/>
            <person name="Vernes S.C."/>
            <person name="Myers E.W."/>
            <person name="Teeling E.C."/>
        </authorList>
    </citation>
    <scope>NUCLEOTIDE SEQUENCE [LARGE SCALE GENOMIC DNA]</scope>
    <source>
        <strain evidence="3">MRouAeg1</strain>
        <tissue evidence="3">Muscle</tissue>
    </source>
</reference>
<feature type="signal peptide" evidence="2">
    <location>
        <begin position="1"/>
        <end position="20"/>
    </location>
</feature>
<evidence type="ECO:0000313" key="4">
    <source>
        <dbReference type="Proteomes" id="UP000593571"/>
    </source>
</evidence>
<keyword evidence="2" id="KW-0732">Signal</keyword>
<feature type="transmembrane region" description="Helical" evidence="1">
    <location>
        <begin position="41"/>
        <end position="73"/>
    </location>
</feature>
<keyword evidence="1" id="KW-0472">Membrane</keyword>
<comment type="caution">
    <text evidence="3">The sequence shown here is derived from an EMBL/GenBank/DDBJ whole genome shotgun (WGS) entry which is preliminary data.</text>
</comment>
<evidence type="ECO:0000256" key="1">
    <source>
        <dbReference type="SAM" id="Phobius"/>
    </source>
</evidence>
<evidence type="ECO:0000313" key="3">
    <source>
        <dbReference type="EMBL" id="KAF6410052.1"/>
    </source>
</evidence>
<keyword evidence="1" id="KW-1133">Transmembrane helix</keyword>
<protein>
    <submittedName>
        <fullName evidence="3">Hydroxysteroid 17-beta dehydrogenase 2</fullName>
    </submittedName>
</protein>
<dbReference type="Proteomes" id="UP000593571">
    <property type="component" value="Unassembled WGS sequence"/>
</dbReference>
<dbReference type="AlphaFoldDB" id="A0A7J8CGY9"/>
<keyword evidence="1" id="KW-0812">Transmembrane</keyword>